<dbReference type="EMBL" id="AUSU01009887">
    <property type="protein sequence ID" value="EPS57749.1"/>
    <property type="molecule type" value="Genomic_DNA"/>
</dbReference>
<evidence type="ECO:0000313" key="2">
    <source>
        <dbReference type="Proteomes" id="UP000015453"/>
    </source>
</evidence>
<proteinExistence type="predicted"/>
<dbReference type="Proteomes" id="UP000015453">
    <property type="component" value="Unassembled WGS sequence"/>
</dbReference>
<gene>
    <name evidence="1" type="ORF">M569_17068</name>
</gene>
<organism evidence="1 2">
    <name type="scientific">Genlisea aurea</name>
    <dbReference type="NCBI Taxonomy" id="192259"/>
    <lineage>
        <taxon>Eukaryota</taxon>
        <taxon>Viridiplantae</taxon>
        <taxon>Streptophyta</taxon>
        <taxon>Embryophyta</taxon>
        <taxon>Tracheophyta</taxon>
        <taxon>Spermatophyta</taxon>
        <taxon>Magnoliopsida</taxon>
        <taxon>eudicotyledons</taxon>
        <taxon>Gunneridae</taxon>
        <taxon>Pentapetalae</taxon>
        <taxon>asterids</taxon>
        <taxon>lamiids</taxon>
        <taxon>Lamiales</taxon>
        <taxon>Lentibulariaceae</taxon>
        <taxon>Genlisea</taxon>
    </lineage>
</organism>
<reference evidence="1 2" key="1">
    <citation type="journal article" date="2013" name="BMC Genomics">
        <title>The miniature genome of a carnivorous plant Genlisea aurea contains a low number of genes and short non-coding sequences.</title>
        <authorList>
            <person name="Leushkin E.V."/>
            <person name="Sutormin R.A."/>
            <person name="Nabieva E.R."/>
            <person name="Penin A.A."/>
            <person name="Kondrashov A.S."/>
            <person name="Logacheva M.D."/>
        </authorList>
    </citation>
    <scope>NUCLEOTIDE SEQUENCE [LARGE SCALE GENOMIC DNA]</scope>
</reference>
<accession>S8BTN2</accession>
<protein>
    <submittedName>
        <fullName evidence="1">Uncharacterized protein</fullName>
    </submittedName>
</protein>
<comment type="caution">
    <text evidence="1">The sequence shown here is derived from an EMBL/GenBank/DDBJ whole genome shotgun (WGS) entry which is preliminary data.</text>
</comment>
<evidence type="ECO:0000313" key="1">
    <source>
        <dbReference type="EMBL" id="EPS57749.1"/>
    </source>
</evidence>
<sequence>MYTVLKKDSDYDISDGEDNVIRQGVDDGDLDVMVSEDELRSSDDEEHEHKAKKGLMFDSNMNWRDVRLENVMPFENKRQPKLALKAYCY</sequence>
<keyword evidence="2" id="KW-1185">Reference proteome</keyword>
<name>S8BTN2_9LAMI</name>
<dbReference type="AlphaFoldDB" id="S8BTN2"/>